<dbReference type="Gene3D" id="1.20.120.450">
    <property type="entry name" value="dinb family like domain"/>
    <property type="match status" value="1"/>
</dbReference>
<organism evidence="2 3">
    <name type="scientific">Paenibacillus glycanilyticus</name>
    <dbReference type="NCBI Taxonomy" id="126569"/>
    <lineage>
        <taxon>Bacteria</taxon>
        <taxon>Bacillati</taxon>
        <taxon>Bacillota</taxon>
        <taxon>Bacilli</taxon>
        <taxon>Bacillales</taxon>
        <taxon>Paenibacillaceae</taxon>
        <taxon>Paenibacillus</taxon>
    </lineage>
</organism>
<dbReference type="InterPro" id="IPR024775">
    <property type="entry name" value="DinB-like"/>
</dbReference>
<dbReference type="InterPro" id="IPR034660">
    <property type="entry name" value="DinB/YfiT-like"/>
</dbReference>
<reference evidence="2 3" key="1">
    <citation type="submission" date="2023-03" db="EMBL/GenBank/DDBJ databases">
        <title>Draft genome sequence of the bacteria which degrade cell wall of Tricholomamatutake.</title>
        <authorList>
            <person name="Konishi Y."/>
            <person name="Fukuta Y."/>
            <person name="Shirasaka N."/>
        </authorList>
    </citation>
    <scope>NUCLEOTIDE SEQUENCE [LARGE SCALE GENOMIC DNA]</scope>
    <source>
        <strain evidence="3">mu1</strain>
    </source>
</reference>
<name>A0ABQ6G9L1_9BACL</name>
<evidence type="ECO:0000313" key="3">
    <source>
        <dbReference type="Proteomes" id="UP001157114"/>
    </source>
</evidence>
<protein>
    <recommendedName>
        <fullName evidence="1">DinB-like domain-containing protein</fullName>
    </recommendedName>
</protein>
<feature type="domain" description="DinB-like" evidence="1">
    <location>
        <begin position="16"/>
        <end position="145"/>
    </location>
</feature>
<dbReference type="EMBL" id="BSSQ01000001">
    <property type="protein sequence ID" value="GLX66246.1"/>
    <property type="molecule type" value="Genomic_DNA"/>
</dbReference>
<keyword evidence="3" id="KW-1185">Reference proteome</keyword>
<comment type="caution">
    <text evidence="2">The sequence shown here is derived from an EMBL/GenBank/DDBJ whole genome shotgun (WGS) entry which is preliminary data.</text>
</comment>
<accession>A0ABQ6G9L1</accession>
<gene>
    <name evidence="2" type="ORF">MU1_05900</name>
</gene>
<evidence type="ECO:0000259" key="1">
    <source>
        <dbReference type="Pfam" id="PF12867"/>
    </source>
</evidence>
<dbReference type="Pfam" id="PF12867">
    <property type="entry name" value="DinB_2"/>
    <property type="match status" value="1"/>
</dbReference>
<dbReference type="SUPFAM" id="SSF109854">
    <property type="entry name" value="DinB/YfiT-like putative metalloenzymes"/>
    <property type="match status" value="1"/>
</dbReference>
<sequence>MSAIDIQAYLDTHLQLTQAVAGVDETELKWKESEAKWSITEVLSHLADHNIVVSFRIRDILADTKAQLPAFNQDLWVSGQHSNDGNAADILNVFWALLQYNGLLFGRLSEQDLDKTGINFKGETVRVRDIIQGFTKHVQHHLGQIDRIKAAYIAQGPAVTVTRAQGGNA</sequence>
<dbReference type="RefSeq" id="WP_284236918.1">
    <property type="nucleotide sequence ID" value="NZ_BSSQ01000001.1"/>
</dbReference>
<evidence type="ECO:0000313" key="2">
    <source>
        <dbReference type="EMBL" id="GLX66246.1"/>
    </source>
</evidence>
<dbReference type="Proteomes" id="UP001157114">
    <property type="component" value="Unassembled WGS sequence"/>
</dbReference>
<proteinExistence type="predicted"/>